<dbReference type="InterPro" id="IPR008584">
    <property type="entry name" value="CXXC_Zn-binding_euk"/>
</dbReference>
<dbReference type="OrthoDB" id="10248838at2759"/>
<dbReference type="PANTHER" id="PTHR12857">
    <property type="entry name" value="CXXC MOTIF CONTAINING ZINC BINDING PROTEIN"/>
    <property type="match status" value="1"/>
</dbReference>
<comment type="caution">
    <text evidence="4">The sequence shown here is derived from an EMBL/GenBank/DDBJ whole genome shotgun (WGS) entry which is preliminary data.</text>
</comment>
<dbReference type="PANTHER" id="PTHR12857:SF0">
    <property type="entry name" value="CXXC MOTIF CONTAINING ZINC BINDING PROTEIN"/>
    <property type="match status" value="1"/>
</dbReference>
<evidence type="ECO:0000256" key="1">
    <source>
        <dbReference type="ARBA" id="ARBA00007818"/>
    </source>
</evidence>
<keyword evidence="2" id="KW-0479">Metal-binding</keyword>
<evidence type="ECO:0000313" key="4">
    <source>
        <dbReference type="EMBL" id="ESL09331.1"/>
    </source>
</evidence>
<keyword evidence="5" id="KW-1185">Reference proteome</keyword>
<dbReference type="EMBL" id="AUPL01002948">
    <property type="protein sequence ID" value="ESL09331.1"/>
    <property type="molecule type" value="Genomic_DNA"/>
</dbReference>
<keyword evidence="3" id="KW-0862">Zinc</keyword>
<reference evidence="4 5" key="1">
    <citation type="submission" date="2013-07" db="EMBL/GenBank/DDBJ databases">
        <authorList>
            <person name="Stoco P.H."/>
            <person name="Wagner G."/>
            <person name="Gerber A."/>
            <person name="Zaha A."/>
            <person name="Thompson C."/>
            <person name="Bartholomeu D.C."/>
            <person name="Luckemeyer D.D."/>
            <person name="Bahia D."/>
            <person name="Loreto E."/>
            <person name="Prestes E.B."/>
            <person name="Lima F.M."/>
            <person name="Rodrigues-Luiz G."/>
            <person name="Vallejo G.A."/>
            <person name="Filho J.F."/>
            <person name="Monteiro K.M."/>
            <person name="Tyler K.M."/>
            <person name="de Almeida L.G."/>
            <person name="Ortiz M.F."/>
            <person name="Siervo M.A."/>
            <person name="de Moraes M.H."/>
            <person name="Cunha O.L."/>
            <person name="Mendonca-Neto R."/>
            <person name="Silva R."/>
            <person name="Teixeira S.M."/>
            <person name="Murta S.M."/>
            <person name="Sincero T.C."/>
            <person name="Mendes T.A."/>
            <person name="Urmenyi T.P."/>
            <person name="Silva V.G."/>
            <person name="da Rocha W.D."/>
            <person name="Andersson B."/>
            <person name="Romanha A.J."/>
            <person name="Steindel M."/>
            <person name="de Vasconcelos A.T."/>
            <person name="Grisard E.C."/>
        </authorList>
    </citation>
    <scope>NUCLEOTIDE SEQUENCE [LARGE SCALE GENOMIC DNA]</scope>
    <source>
        <strain evidence="4 5">SC58</strain>
    </source>
</reference>
<organism evidence="4 5">
    <name type="scientific">Trypanosoma rangeli SC58</name>
    <dbReference type="NCBI Taxonomy" id="429131"/>
    <lineage>
        <taxon>Eukaryota</taxon>
        <taxon>Discoba</taxon>
        <taxon>Euglenozoa</taxon>
        <taxon>Kinetoplastea</taxon>
        <taxon>Metakinetoplastina</taxon>
        <taxon>Trypanosomatida</taxon>
        <taxon>Trypanosomatidae</taxon>
        <taxon>Trypanosoma</taxon>
        <taxon>Herpetosoma</taxon>
    </lineage>
</organism>
<dbReference type="Proteomes" id="UP000031737">
    <property type="component" value="Unassembled WGS sequence"/>
</dbReference>
<accession>A0A061J5A8</accession>
<dbReference type="SUPFAM" id="SSF141678">
    <property type="entry name" value="MAL13P1.257-like"/>
    <property type="match status" value="1"/>
</dbReference>
<sequence>MPYFRVCLNAETEGVVAIRPVRPRVWGLKFDCDSCRETSPHFVYVDEREERDSGGGGTRNAVFKCAFCKVVLTAAIDPESYGQFTPDGGRGVLLIEVRGASPAELELDDQWVVEAEGSAFERVDLSEGWVDYDEASGAPVSVSGVSVSFERAKRTKHGEVNA</sequence>
<name>A0A061J5A8_TRYRA</name>
<dbReference type="VEuPathDB" id="TriTrypDB:TRSC58_02948"/>
<evidence type="ECO:0000256" key="3">
    <source>
        <dbReference type="ARBA" id="ARBA00022833"/>
    </source>
</evidence>
<protein>
    <submittedName>
        <fullName evidence="4">Uncharacterized protein</fullName>
    </submittedName>
</protein>
<comment type="similarity">
    <text evidence="1">Belongs to the UPF0587 family.</text>
</comment>
<evidence type="ECO:0000256" key="2">
    <source>
        <dbReference type="ARBA" id="ARBA00022723"/>
    </source>
</evidence>
<proteinExistence type="inferred from homology"/>
<dbReference type="Pfam" id="PF05907">
    <property type="entry name" value="CXXC_Zn-b_euk"/>
    <property type="match status" value="1"/>
</dbReference>
<dbReference type="AlphaFoldDB" id="A0A061J5A8"/>
<evidence type="ECO:0000313" key="5">
    <source>
        <dbReference type="Proteomes" id="UP000031737"/>
    </source>
</evidence>
<dbReference type="GO" id="GO:0008270">
    <property type="term" value="F:zinc ion binding"/>
    <property type="evidence" value="ECO:0007669"/>
    <property type="project" value="TreeGrafter"/>
</dbReference>
<gene>
    <name evidence="4" type="ORF">TRSC58_02948</name>
</gene>